<evidence type="ECO:0000256" key="3">
    <source>
        <dbReference type="ARBA" id="ARBA00023015"/>
    </source>
</evidence>
<evidence type="ECO:0000313" key="7">
    <source>
        <dbReference type="EMBL" id="KIZ45502.1"/>
    </source>
</evidence>
<dbReference type="PATRIC" id="fig|1076.23.peg.811"/>
<dbReference type="PROSITE" id="PS50931">
    <property type="entry name" value="HTH_LYSR"/>
    <property type="match status" value="1"/>
</dbReference>
<dbReference type="Pfam" id="PF03466">
    <property type="entry name" value="LysR_substrate"/>
    <property type="match status" value="1"/>
</dbReference>
<dbReference type="Gene3D" id="3.40.190.10">
    <property type="entry name" value="Periplasmic binding protein-like II"/>
    <property type="match status" value="2"/>
</dbReference>
<protein>
    <submittedName>
        <fullName evidence="7">LysR family transcriptional regulator</fullName>
    </submittedName>
</protein>
<dbReference type="InterPro" id="IPR036390">
    <property type="entry name" value="WH_DNA-bd_sf"/>
</dbReference>
<dbReference type="PANTHER" id="PTHR30579:SF7">
    <property type="entry name" value="HTH-TYPE TRANSCRIPTIONAL REGULATOR LRHA-RELATED"/>
    <property type="match status" value="1"/>
</dbReference>
<reference evidence="7 8" key="1">
    <citation type="submission" date="2014-11" db="EMBL/GenBank/DDBJ databases">
        <title>Genomics and ecophysiology of heterotrophic nitrogen fixing bacteria isolated from estuarine surface water.</title>
        <authorList>
            <person name="Bentzon-Tilia M."/>
            <person name="Severin I."/>
            <person name="Hansen L.H."/>
            <person name="Riemann L."/>
        </authorList>
    </citation>
    <scope>NUCLEOTIDE SEQUENCE [LARGE SCALE GENOMIC DNA]</scope>
    <source>
        <strain evidence="7 8">BAL398</strain>
    </source>
</reference>
<evidence type="ECO:0000256" key="2">
    <source>
        <dbReference type="ARBA" id="ARBA00009437"/>
    </source>
</evidence>
<gene>
    <name evidence="7" type="ORF">OO17_07805</name>
</gene>
<dbReference type="PANTHER" id="PTHR30579">
    <property type="entry name" value="TRANSCRIPTIONAL REGULATOR"/>
    <property type="match status" value="1"/>
</dbReference>
<dbReference type="EMBL" id="JXXE01000151">
    <property type="protein sequence ID" value="KIZ45502.1"/>
    <property type="molecule type" value="Genomic_DNA"/>
</dbReference>
<comment type="function">
    <text evidence="1">NodD regulates the expression of the nodABCFE genes which encode other nodulation proteins. NodD is also a negative regulator of its own expression. Binds flavonoids as inducers.</text>
</comment>
<dbReference type="InterPro" id="IPR036388">
    <property type="entry name" value="WH-like_DNA-bd_sf"/>
</dbReference>
<dbReference type="Gene3D" id="1.10.10.10">
    <property type="entry name" value="Winged helix-like DNA-binding domain superfamily/Winged helix DNA-binding domain"/>
    <property type="match status" value="1"/>
</dbReference>
<dbReference type="InterPro" id="IPR000847">
    <property type="entry name" value="LysR_HTH_N"/>
</dbReference>
<feature type="domain" description="HTH lysR-type" evidence="6">
    <location>
        <begin position="5"/>
        <end position="62"/>
    </location>
</feature>
<evidence type="ECO:0000259" key="6">
    <source>
        <dbReference type="PROSITE" id="PS50931"/>
    </source>
</evidence>
<organism evidence="7 8">
    <name type="scientific">Rhodopseudomonas palustris</name>
    <dbReference type="NCBI Taxonomy" id="1076"/>
    <lineage>
        <taxon>Bacteria</taxon>
        <taxon>Pseudomonadati</taxon>
        <taxon>Pseudomonadota</taxon>
        <taxon>Alphaproteobacteria</taxon>
        <taxon>Hyphomicrobiales</taxon>
        <taxon>Nitrobacteraceae</taxon>
        <taxon>Rhodopseudomonas</taxon>
    </lineage>
</organism>
<dbReference type="SUPFAM" id="SSF53850">
    <property type="entry name" value="Periplasmic binding protein-like II"/>
    <property type="match status" value="1"/>
</dbReference>
<dbReference type="Proteomes" id="UP000032515">
    <property type="component" value="Unassembled WGS sequence"/>
</dbReference>
<dbReference type="RefSeq" id="WP_044408183.1">
    <property type="nucleotide sequence ID" value="NZ_JXXE01000151.1"/>
</dbReference>
<keyword evidence="3" id="KW-0805">Transcription regulation</keyword>
<dbReference type="InterPro" id="IPR005119">
    <property type="entry name" value="LysR_subst-bd"/>
</dbReference>
<keyword evidence="5" id="KW-0804">Transcription</keyword>
<dbReference type="GO" id="GO:0003700">
    <property type="term" value="F:DNA-binding transcription factor activity"/>
    <property type="evidence" value="ECO:0007669"/>
    <property type="project" value="InterPro"/>
</dbReference>
<proteinExistence type="inferred from homology"/>
<accession>A0A0D7F1C0</accession>
<dbReference type="InterPro" id="IPR050176">
    <property type="entry name" value="LTTR"/>
</dbReference>
<evidence type="ECO:0000256" key="4">
    <source>
        <dbReference type="ARBA" id="ARBA00023125"/>
    </source>
</evidence>
<evidence type="ECO:0000313" key="8">
    <source>
        <dbReference type="Proteomes" id="UP000032515"/>
    </source>
</evidence>
<dbReference type="GO" id="GO:0003677">
    <property type="term" value="F:DNA binding"/>
    <property type="evidence" value="ECO:0007669"/>
    <property type="project" value="UniProtKB-KW"/>
</dbReference>
<dbReference type="Pfam" id="PF00126">
    <property type="entry name" value="HTH_1"/>
    <property type="match status" value="1"/>
</dbReference>
<keyword evidence="4" id="KW-0238">DNA-binding</keyword>
<evidence type="ECO:0000256" key="5">
    <source>
        <dbReference type="ARBA" id="ARBA00023163"/>
    </source>
</evidence>
<dbReference type="PRINTS" id="PR00039">
    <property type="entry name" value="HTHLYSR"/>
</dbReference>
<dbReference type="AlphaFoldDB" id="A0A0D7F1C0"/>
<dbReference type="OrthoDB" id="1631201at2"/>
<evidence type="ECO:0000256" key="1">
    <source>
        <dbReference type="ARBA" id="ARBA00003502"/>
    </source>
</evidence>
<dbReference type="SUPFAM" id="SSF46785">
    <property type="entry name" value="Winged helix' DNA-binding domain"/>
    <property type="match status" value="1"/>
</dbReference>
<comment type="caution">
    <text evidence="7">The sequence shown here is derived from an EMBL/GenBank/DDBJ whole genome shotgun (WGS) entry which is preliminary data.</text>
</comment>
<name>A0A0D7F1C0_RHOPL</name>
<comment type="similarity">
    <text evidence="2">Belongs to the LysR transcriptional regulatory family.</text>
</comment>
<sequence length="304" mass="32383">MLAPLDLRLLQTFIVLVQTGSFSETSRRLGRTQPAVSLQLNRLQEATGAPLFTKVGRKLVLTNNGELVLGYARTIMGLQDELRSRLAAPKLDGAVVLGMPDLYAAYLLPGILSEFRAAYPNVDVELKCALSSKLMASVERAEIDLAIVTGMPAFKIGELVAQEDLVWVVSERGSVHLENPVPLAMLPPGNIFRDFGLAALESIGRTWRLTCISESIGGIQAAVFAGTAVSVVGKSSVLPGMRVLGRGDSFPALPKVDLVLYRSARRANPAAEALAGVIVRNFASSTLAPTARYVSTQAGSGSHE</sequence>